<dbReference type="EMBL" id="BDGX01000098">
    <property type="protein sequence ID" value="GAV56444.1"/>
    <property type="molecule type" value="Genomic_DNA"/>
</dbReference>
<organism evidence="2 3">
    <name type="scientific">Zygosaccharomyces rouxii</name>
    <dbReference type="NCBI Taxonomy" id="4956"/>
    <lineage>
        <taxon>Eukaryota</taxon>
        <taxon>Fungi</taxon>
        <taxon>Dikarya</taxon>
        <taxon>Ascomycota</taxon>
        <taxon>Saccharomycotina</taxon>
        <taxon>Saccharomycetes</taxon>
        <taxon>Saccharomycetales</taxon>
        <taxon>Saccharomycetaceae</taxon>
        <taxon>Zygosaccharomyces</taxon>
    </lineage>
</organism>
<evidence type="ECO:0000313" key="2">
    <source>
        <dbReference type="EMBL" id="GAV56444.1"/>
    </source>
</evidence>
<proteinExistence type="predicted"/>
<gene>
    <name evidence="2" type="ORF">ZYGR_0CT00100</name>
</gene>
<feature type="signal peptide" evidence="1">
    <location>
        <begin position="1"/>
        <end position="18"/>
    </location>
</feature>
<reference evidence="2 3" key="1">
    <citation type="submission" date="2016-08" db="EMBL/GenBank/DDBJ databases">
        <title>Draft genome sequence of allopolyploid Zygosaccharomyces rouxii.</title>
        <authorList>
            <person name="Watanabe J."/>
            <person name="Uehara K."/>
            <person name="Mogi Y."/>
            <person name="Tsukioka Y."/>
        </authorList>
    </citation>
    <scope>NUCLEOTIDE SEQUENCE [LARGE SCALE GENOMIC DNA]</scope>
    <source>
        <strain evidence="2 3">NBRC 110957</strain>
    </source>
</reference>
<accession>A0A1Q3AL84</accession>
<protein>
    <submittedName>
        <fullName evidence="2">Uncharacterized protein</fullName>
    </submittedName>
</protein>
<name>A0A1Q3AL84_ZYGRO</name>
<feature type="chain" id="PRO_5012071901" evidence="1">
    <location>
        <begin position="19"/>
        <end position="154"/>
    </location>
</feature>
<keyword evidence="1" id="KW-0732">Signal</keyword>
<comment type="caution">
    <text evidence="2">The sequence shown here is derived from an EMBL/GenBank/DDBJ whole genome shotgun (WGS) entry which is preliminary data.</text>
</comment>
<evidence type="ECO:0000256" key="1">
    <source>
        <dbReference type="SAM" id="SignalP"/>
    </source>
</evidence>
<sequence length="154" mass="16779">MYLISILVTAVLLLGVLANSQPFNLITLLPGSPVIPAESPLENASIYFNQEQLYIAQGAAPTMLIIDYKGHLKLNDGKYFQAGPEGQLSQATESAASPDFSIKNGYLYHNNTELFVAIQKRNAYVLSVKKPEGMERNAVVAVYSSNGDVEPDFP</sequence>
<dbReference type="AlphaFoldDB" id="A0A1Q3AL84"/>
<evidence type="ECO:0000313" key="3">
    <source>
        <dbReference type="Proteomes" id="UP000187013"/>
    </source>
</evidence>
<dbReference type="Proteomes" id="UP000187013">
    <property type="component" value="Unassembled WGS sequence"/>
</dbReference>